<reference evidence="2 3" key="1">
    <citation type="submission" date="2015-07" db="EMBL/GenBank/DDBJ databases">
        <authorList>
            <person name="Voget S."/>
            <person name="Dogs M."/>
            <person name="Brinkhoff T.H."/>
            <person name="Daniel R."/>
        </authorList>
    </citation>
    <scope>NUCLEOTIDE SEQUENCE [LARGE SCALE GENOMIC DNA]</scope>
    <source>
        <strain evidence="2 3">B14</strain>
    </source>
</reference>
<feature type="compositionally biased region" description="Low complexity" evidence="1">
    <location>
        <begin position="45"/>
        <end position="56"/>
    </location>
</feature>
<organism evidence="2 3">
    <name type="scientific">Roseobacter fucihabitans</name>
    <dbReference type="NCBI Taxonomy" id="1537242"/>
    <lineage>
        <taxon>Bacteria</taxon>
        <taxon>Pseudomonadati</taxon>
        <taxon>Pseudomonadota</taxon>
        <taxon>Alphaproteobacteria</taxon>
        <taxon>Rhodobacterales</taxon>
        <taxon>Roseobacteraceae</taxon>
        <taxon>Roseobacter</taxon>
    </lineage>
</organism>
<name>A0ABZ2BQS7_9RHOB</name>
<reference evidence="3" key="2">
    <citation type="submission" date="2024-01" db="EMBL/GenBank/DDBJ databases">
        <title>Roseobacter fucihabitans sp. nov., isolated from the brown alga Fucus spiralis.</title>
        <authorList>
            <person name="Hahnke S."/>
            <person name="Berger M."/>
            <person name="Schlingloff A."/>
            <person name="Athale I."/>
            <person name="Neumann-Schaal M."/>
            <person name="Adenaya A."/>
            <person name="Poehlein A."/>
            <person name="Daniel R."/>
            <person name="Pertersen J."/>
            <person name="Brinkhoff T."/>
        </authorList>
    </citation>
    <scope>NUCLEOTIDE SEQUENCE [LARGE SCALE GENOMIC DNA]</scope>
    <source>
        <strain evidence="3">B14</strain>
    </source>
</reference>
<dbReference type="RefSeq" id="WP_187432345.1">
    <property type="nucleotide sequence ID" value="NZ_CP143423.1"/>
</dbReference>
<dbReference type="Proteomes" id="UP001318682">
    <property type="component" value="Chromosome"/>
</dbReference>
<feature type="compositionally biased region" description="Basic and acidic residues" evidence="1">
    <location>
        <begin position="23"/>
        <end position="44"/>
    </location>
</feature>
<feature type="region of interest" description="Disordered" evidence="1">
    <location>
        <begin position="1"/>
        <end position="64"/>
    </location>
</feature>
<feature type="compositionally biased region" description="Polar residues" evidence="1">
    <location>
        <begin position="1"/>
        <end position="12"/>
    </location>
</feature>
<proteinExistence type="predicted"/>
<sequence length="167" mass="18427">MIGSVSLNTTSMPRPAEVAKQAEQPKPKQEFKVELPLGVKKDVSDSTSSPASDATPETGRSMQEYYERKLQSENRWLEAKTRQKQDMKEWAERIPGQIGEVREQISTAGPDAIGGLTDRLASLNSTLISVSKNYAEIVEGWDEFVAEKNDNIAKWSAQLDARAGDSA</sequence>
<evidence type="ECO:0000313" key="2">
    <source>
        <dbReference type="EMBL" id="WVX48352.1"/>
    </source>
</evidence>
<evidence type="ECO:0000256" key="1">
    <source>
        <dbReference type="SAM" id="MobiDB-lite"/>
    </source>
</evidence>
<dbReference type="EMBL" id="CP143423">
    <property type="protein sequence ID" value="WVX48352.1"/>
    <property type="molecule type" value="Genomic_DNA"/>
</dbReference>
<accession>A0ABZ2BQS7</accession>
<evidence type="ECO:0000313" key="3">
    <source>
        <dbReference type="Proteomes" id="UP001318682"/>
    </source>
</evidence>
<keyword evidence="3" id="KW-1185">Reference proteome</keyword>
<protein>
    <submittedName>
        <fullName evidence="2">Uncharacterized protein</fullName>
    </submittedName>
</protein>
<gene>
    <name evidence="2" type="ORF">ROLI_014320</name>
</gene>